<dbReference type="AlphaFoldDB" id="A0AAD9XIK7"/>
<protein>
    <submittedName>
        <fullName evidence="2">Uncharacterized protein</fullName>
    </submittedName>
</protein>
<evidence type="ECO:0000313" key="3">
    <source>
        <dbReference type="Proteomes" id="UP001280121"/>
    </source>
</evidence>
<sequence>MATSWRIVEKLCGGSLCGLKFLLPFSDETLCNSNSIPSSTSNDNNAASLDSASTSNCFQYLAKDLMVKLKSQSEKNVYMSMSGLCGSFPITDCEAQPTSLFVKWLKARIPLVPSLLLLMMNRHKSALAFPCGHLFTSSSSSSEAEAEAARGRAREAVVARAREVVSRYEEAQSSSSPTCSPEAPVIARAREVVSRYEEAQSLSSDKGKESDQCVMCSSGCIGCQKPWGFLRGKLASSIAWPPSGCNFCFTGCVFCYKTKTKTDEILMFIFLIPFLTIAFYYYFALFFLVIPILFMLPFATIAFILLLVRRFVKF</sequence>
<gene>
    <name evidence="2" type="ORF">Ddye_006553</name>
</gene>
<proteinExistence type="predicted"/>
<evidence type="ECO:0000313" key="2">
    <source>
        <dbReference type="EMBL" id="KAK2660020.1"/>
    </source>
</evidence>
<feature type="transmembrane region" description="Helical" evidence="1">
    <location>
        <begin position="289"/>
        <end position="308"/>
    </location>
</feature>
<name>A0AAD9XIK7_9ROSI</name>
<keyword evidence="1" id="KW-0812">Transmembrane</keyword>
<keyword evidence="1" id="KW-0472">Membrane</keyword>
<keyword evidence="1" id="KW-1133">Transmembrane helix</keyword>
<dbReference type="Proteomes" id="UP001280121">
    <property type="component" value="Unassembled WGS sequence"/>
</dbReference>
<comment type="caution">
    <text evidence="2">The sequence shown here is derived from an EMBL/GenBank/DDBJ whole genome shotgun (WGS) entry which is preliminary data.</text>
</comment>
<organism evidence="2 3">
    <name type="scientific">Dipteronia dyeriana</name>
    <dbReference type="NCBI Taxonomy" id="168575"/>
    <lineage>
        <taxon>Eukaryota</taxon>
        <taxon>Viridiplantae</taxon>
        <taxon>Streptophyta</taxon>
        <taxon>Embryophyta</taxon>
        <taxon>Tracheophyta</taxon>
        <taxon>Spermatophyta</taxon>
        <taxon>Magnoliopsida</taxon>
        <taxon>eudicotyledons</taxon>
        <taxon>Gunneridae</taxon>
        <taxon>Pentapetalae</taxon>
        <taxon>rosids</taxon>
        <taxon>malvids</taxon>
        <taxon>Sapindales</taxon>
        <taxon>Sapindaceae</taxon>
        <taxon>Hippocastanoideae</taxon>
        <taxon>Acereae</taxon>
        <taxon>Dipteronia</taxon>
    </lineage>
</organism>
<accession>A0AAD9XIK7</accession>
<dbReference type="EMBL" id="JANJYI010000002">
    <property type="protein sequence ID" value="KAK2660020.1"/>
    <property type="molecule type" value="Genomic_DNA"/>
</dbReference>
<feature type="transmembrane region" description="Helical" evidence="1">
    <location>
        <begin position="265"/>
        <end position="283"/>
    </location>
</feature>
<keyword evidence="3" id="KW-1185">Reference proteome</keyword>
<evidence type="ECO:0000256" key="1">
    <source>
        <dbReference type="SAM" id="Phobius"/>
    </source>
</evidence>
<reference evidence="2" key="1">
    <citation type="journal article" date="2023" name="Plant J.">
        <title>Genome sequences and population genomics provide insights into the demographic history, inbreeding, and mutation load of two 'living fossil' tree species of Dipteronia.</title>
        <authorList>
            <person name="Feng Y."/>
            <person name="Comes H.P."/>
            <person name="Chen J."/>
            <person name="Zhu S."/>
            <person name="Lu R."/>
            <person name="Zhang X."/>
            <person name="Li P."/>
            <person name="Qiu J."/>
            <person name="Olsen K.M."/>
            <person name="Qiu Y."/>
        </authorList>
    </citation>
    <scope>NUCLEOTIDE SEQUENCE</scope>
    <source>
        <strain evidence="2">KIB01</strain>
    </source>
</reference>